<name>A0A8T8K2G9_9EURY</name>
<gene>
    <name evidence="2" type="ORF">HYG87_01725</name>
</gene>
<dbReference type="InterPro" id="IPR029060">
    <property type="entry name" value="PIN-like_dom_sf"/>
</dbReference>
<dbReference type="GO" id="GO:0004521">
    <property type="term" value="F:RNA endonuclease activity"/>
    <property type="evidence" value="ECO:0007669"/>
    <property type="project" value="InterPro"/>
</dbReference>
<dbReference type="Proteomes" id="UP000681041">
    <property type="component" value="Chromosome"/>
</dbReference>
<proteinExistence type="predicted"/>
<dbReference type="GO" id="GO:0016075">
    <property type="term" value="P:rRNA catabolic process"/>
    <property type="evidence" value="ECO:0007669"/>
    <property type="project" value="TreeGrafter"/>
</dbReference>
<dbReference type="RefSeq" id="WP_211533518.1">
    <property type="nucleotide sequence ID" value="NZ_CP058560.1"/>
</dbReference>
<organism evidence="2 3">
    <name type="scientific">Methanobacterium alkalithermotolerans</name>
    <dbReference type="NCBI Taxonomy" id="2731220"/>
    <lineage>
        <taxon>Archaea</taxon>
        <taxon>Methanobacteriati</taxon>
        <taxon>Methanobacteriota</taxon>
        <taxon>Methanomada group</taxon>
        <taxon>Methanobacteria</taxon>
        <taxon>Methanobacteriales</taxon>
        <taxon>Methanobacteriaceae</taxon>
        <taxon>Methanobacterium</taxon>
    </lineage>
</organism>
<dbReference type="Gene3D" id="3.40.50.1010">
    <property type="entry name" value="5'-nuclease"/>
    <property type="match status" value="1"/>
</dbReference>
<reference evidence="2" key="1">
    <citation type="submission" date="2020-07" db="EMBL/GenBank/DDBJ databases">
        <title>Methanobacterium. sp. MethCan genome.</title>
        <authorList>
            <person name="Postec A."/>
            <person name="Quemeneur M."/>
        </authorList>
    </citation>
    <scope>NUCLEOTIDE SEQUENCE</scope>
    <source>
        <strain evidence="2">MethCAN</strain>
    </source>
</reference>
<dbReference type="EMBL" id="CP058560">
    <property type="protein sequence ID" value="QUH22574.1"/>
    <property type="molecule type" value="Genomic_DNA"/>
</dbReference>
<dbReference type="PANTHER" id="PTHR42188:SF1">
    <property type="entry name" value="23S RRNA-SPECIFIC ENDONUCLEASE VAPC20"/>
    <property type="match status" value="1"/>
</dbReference>
<evidence type="ECO:0000259" key="1">
    <source>
        <dbReference type="Pfam" id="PF01850"/>
    </source>
</evidence>
<dbReference type="SUPFAM" id="SSF88723">
    <property type="entry name" value="PIN domain-like"/>
    <property type="match status" value="1"/>
</dbReference>
<dbReference type="CDD" id="cd09854">
    <property type="entry name" value="PIN_VapC-like"/>
    <property type="match status" value="1"/>
</dbReference>
<evidence type="ECO:0000313" key="2">
    <source>
        <dbReference type="EMBL" id="QUH22574.1"/>
    </source>
</evidence>
<dbReference type="GeneID" id="64819443"/>
<dbReference type="InterPro" id="IPR039018">
    <property type="entry name" value="VapC20-like"/>
</dbReference>
<dbReference type="AlphaFoldDB" id="A0A8T8K2G9"/>
<sequence>MVKYIDTNIFIHAIIRKKDELTENEKRIKENSMKILKKIQNGIQVRITTFQIAEIMNILEKWEGHDIARDVIKFIIETPNVKIHEITQNELFRAIELAEQYKNNKIGFNDLVTVAAMRNTSNTEIYSFDKHFDQFQDINRLEE</sequence>
<dbReference type="PANTHER" id="PTHR42188">
    <property type="entry name" value="23S RRNA-SPECIFIC ENDONUCLEASE VAPC20"/>
    <property type="match status" value="1"/>
</dbReference>
<dbReference type="KEGG" id="meme:HYG87_01725"/>
<evidence type="ECO:0000313" key="3">
    <source>
        <dbReference type="Proteomes" id="UP000681041"/>
    </source>
</evidence>
<protein>
    <submittedName>
        <fullName evidence="2">Type II toxin-antitoxin system VapC family toxin</fullName>
    </submittedName>
</protein>
<dbReference type="OrthoDB" id="70171at2157"/>
<accession>A0A8T8K2G9</accession>
<keyword evidence="3" id="KW-1185">Reference proteome</keyword>
<feature type="domain" description="PIN" evidence="1">
    <location>
        <begin position="4"/>
        <end position="135"/>
    </location>
</feature>
<dbReference type="Pfam" id="PF01850">
    <property type="entry name" value="PIN"/>
    <property type="match status" value="1"/>
</dbReference>
<dbReference type="InterPro" id="IPR002716">
    <property type="entry name" value="PIN_dom"/>
</dbReference>